<evidence type="ECO:0000256" key="3">
    <source>
        <dbReference type="ARBA" id="ARBA00022692"/>
    </source>
</evidence>
<dbReference type="GO" id="GO:0005886">
    <property type="term" value="C:plasma membrane"/>
    <property type="evidence" value="ECO:0007669"/>
    <property type="project" value="UniProtKB-SubCell"/>
</dbReference>
<keyword evidence="2" id="KW-1003">Cell membrane</keyword>
<protein>
    <recommendedName>
        <fullName evidence="8">ABC transporter permease</fullName>
    </recommendedName>
</protein>
<dbReference type="EMBL" id="PGTN01000210">
    <property type="protein sequence ID" value="PJF46434.1"/>
    <property type="molecule type" value="Genomic_DNA"/>
</dbReference>
<evidence type="ECO:0000256" key="5">
    <source>
        <dbReference type="ARBA" id="ARBA00023136"/>
    </source>
</evidence>
<name>A0A2M8Q9I6_9CHLR</name>
<dbReference type="InterPro" id="IPR001851">
    <property type="entry name" value="ABC_transp_permease"/>
</dbReference>
<evidence type="ECO:0008006" key="8">
    <source>
        <dbReference type="Google" id="ProtNLM"/>
    </source>
</evidence>
<gene>
    <name evidence="6" type="ORF">CUN48_13820</name>
</gene>
<organism evidence="6 7">
    <name type="scientific">Candidatus Thermofonsia Clade 3 bacterium</name>
    <dbReference type="NCBI Taxonomy" id="2364212"/>
    <lineage>
        <taxon>Bacteria</taxon>
        <taxon>Bacillati</taxon>
        <taxon>Chloroflexota</taxon>
        <taxon>Candidatus Thermofontia</taxon>
        <taxon>Candidatus Thermofonsia Clade 3</taxon>
    </lineage>
</organism>
<evidence type="ECO:0000313" key="7">
    <source>
        <dbReference type="Proteomes" id="UP000230790"/>
    </source>
</evidence>
<evidence type="ECO:0000256" key="4">
    <source>
        <dbReference type="ARBA" id="ARBA00022989"/>
    </source>
</evidence>
<dbReference type="Proteomes" id="UP000230790">
    <property type="component" value="Unassembled WGS sequence"/>
</dbReference>
<comment type="caution">
    <text evidence="6">The sequence shown here is derived from an EMBL/GenBank/DDBJ whole genome shotgun (WGS) entry which is preliminary data.</text>
</comment>
<comment type="subcellular location">
    <subcellularLocation>
        <location evidence="1">Cell membrane</location>
        <topology evidence="1">Multi-pass membrane protein</topology>
    </subcellularLocation>
</comment>
<dbReference type="PANTHER" id="PTHR32196">
    <property type="entry name" value="ABC TRANSPORTER PERMEASE PROTEIN YPHD-RELATED-RELATED"/>
    <property type="match status" value="1"/>
</dbReference>
<dbReference type="AlphaFoldDB" id="A0A2M8Q9I6"/>
<accession>A0A2M8Q9I6</accession>
<keyword evidence="3" id="KW-0812">Transmembrane</keyword>
<evidence type="ECO:0000256" key="1">
    <source>
        <dbReference type="ARBA" id="ARBA00004651"/>
    </source>
</evidence>
<evidence type="ECO:0000256" key="2">
    <source>
        <dbReference type="ARBA" id="ARBA00022475"/>
    </source>
</evidence>
<evidence type="ECO:0000313" key="6">
    <source>
        <dbReference type="EMBL" id="PJF46434.1"/>
    </source>
</evidence>
<sequence>MVISAALVLVICVVLFNRHRLGAHVAIVGDNPESAKEMGINVARTKTLTYVIVGLCAAFAGVLS</sequence>
<keyword evidence="5" id="KW-0472">Membrane</keyword>
<dbReference type="GO" id="GO:0022857">
    <property type="term" value="F:transmembrane transporter activity"/>
    <property type="evidence" value="ECO:0007669"/>
    <property type="project" value="InterPro"/>
</dbReference>
<dbReference type="Pfam" id="PF02653">
    <property type="entry name" value="BPD_transp_2"/>
    <property type="match status" value="1"/>
</dbReference>
<reference evidence="6 7" key="1">
    <citation type="submission" date="2017-11" db="EMBL/GenBank/DDBJ databases">
        <title>Evolution of Phototrophy in the Chloroflexi Phylum Driven by Horizontal Gene Transfer.</title>
        <authorList>
            <person name="Ward L.M."/>
            <person name="Hemp J."/>
            <person name="Shih P.M."/>
            <person name="Mcglynn S.E."/>
            <person name="Fischer W."/>
        </authorList>
    </citation>
    <scope>NUCLEOTIDE SEQUENCE [LARGE SCALE GENOMIC DNA]</scope>
    <source>
        <strain evidence="6">JP3_7</strain>
    </source>
</reference>
<proteinExistence type="predicted"/>
<keyword evidence="4" id="KW-1133">Transmembrane helix</keyword>